<dbReference type="Gene3D" id="2.40.10.10">
    <property type="entry name" value="Trypsin-like serine proteases"/>
    <property type="match status" value="1"/>
</dbReference>
<dbReference type="OrthoDB" id="546450at2759"/>
<keyword evidence="4 8" id="KW-0732">Signal</keyword>
<dbReference type="SUPFAM" id="SSF50494">
    <property type="entry name" value="Trypsin-like serine proteases"/>
    <property type="match status" value="1"/>
</dbReference>
<dbReference type="PROSITE" id="PS50240">
    <property type="entry name" value="TRYPSIN_DOM"/>
    <property type="match status" value="1"/>
</dbReference>
<evidence type="ECO:0000256" key="2">
    <source>
        <dbReference type="ARBA" id="ARBA00007664"/>
    </source>
</evidence>
<dbReference type="InterPro" id="IPR009003">
    <property type="entry name" value="Peptidase_S1_PA"/>
</dbReference>
<dbReference type="CDD" id="cd00190">
    <property type="entry name" value="Tryp_SPc"/>
    <property type="match status" value="1"/>
</dbReference>
<gene>
    <name evidence="10" type="ORF">PR002_g17745</name>
</gene>
<comment type="caution">
    <text evidence="10">The sequence shown here is derived from an EMBL/GenBank/DDBJ whole genome shotgun (WGS) entry which is preliminary data.</text>
</comment>
<evidence type="ECO:0000256" key="5">
    <source>
        <dbReference type="ARBA" id="ARBA00023026"/>
    </source>
</evidence>
<dbReference type="PRINTS" id="PR00722">
    <property type="entry name" value="CHYMOTRYPSIN"/>
</dbReference>
<accession>A0A6A3K6M3</accession>
<evidence type="ECO:0000313" key="10">
    <source>
        <dbReference type="EMBL" id="KAE9002032.1"/>
    </source>
</evidence>
<dbReference type="InterPro" id="IPR001314">
    <property type="entry name" value="Peptidase_S1A"/>
</dbReference>
<keyword evidence="6" id="KW-1015">Disulfide bond</keyword>
<evidence type="ECO:0000256" key="4">
    <source>
        <dbReference type="ARBA" id="ARBA00022729"/>
    </source>
</evidence>
<keyword evidence="3" id="KW-0964">Secreted</keyword>
<evidence type="ECO:0000256" key="3">
    <source>
        <dbReference type="ARBA" id="ARBA00022525"/>
    </source>
</evidence>
<sequence>MKLLSAHTVASVALAFICTVQGDSSYDTVPIGSFTPGNNVSSDTQGGSNYYSIPVSDLTPANISSDAIRTSLGTTRVVPSGSKTYVAGLRASAAGDNFCSAALITPTHLLVGTYCSSGNIRWASIGSHYVNGTQDGEQIKIVAILQHPKSSSANFSNDFAILKLERPSKFKPVALAASDDSDIKDGEWAAKMGWDNTGGEDTMAYELTRADVQLMSNANCAKETSIDDTMLCSRGVANESSCTSDYGGPVVVERPTGDVVVGVVSWGNDCGQPGYPSIYSRVSSARAWIASVTTGVCFH</sequence>
<name>A0A6A3K6M3_9STRA</name>
<dbReference type="InterPro" id="IPR050430">
    <property type="entry name" value="Peptidase_S1"/>
</dbReference>
<feature type="signal peptide" evidence="8">
    <location>
        <begin position="1"/>
        <end position="22"/>
    </location>
</feature>
<feature type="domain" description="Peptidase S1" evidence="9">
    <location>
        <begin position="71"/>
        <end position="294"/>
    </location>
</feature>
<organism evidence="10 11">
    <name type="scientific">Phytophthora rubi</name>
    <dbReference type="NCBI Taxonomy" id="129364"/>
    <lineage>
        <taxon>Eukaryota</taxon>
        <taxon>Sar</taxon>
        <taxon>Stramenopiles</taxon>
        <taxon>Oomycota</taxon>
        <taxon>Peronosporomycetes</taxon>
        <taxon>Peronosporales</taxon>
        <taxon>Peronosporaceae</taxon>
        <taxon>Phytophthora</taxon>
    </lineage>
</organism>
<proteinExistence type="inferred from homology"/>
<evidence type="ECO:0000256" key="1">
    <source>
        <dbReference type="ARBA" id="ARBA00004613"/>
    </source>
</evidence>
<reference evidence="10 11" key="1">
    <citation type="submission" date="2018-09" db="EMBL/GenBank/DDBJ databases">
        <title>Genomic investigation of the strawberry pathogen Phytophthora fragariae indicates pathogenicity is determined by transcriptional variation in three key races.</title>
        <authorList>
            <person name="Adams T.M."/>
            <person name="Armitage A.D."/>
            <person name="Sobczyk M.K."/>
            <person name="Bates H.J."/>
            <person name="Dunwell J.M."/>
            <person name="Nellist C.F."/>
            <person name="Harrison R.J."/>
        </authorList>
    </citation>
    <scope>NUCLEOTIDE SEQUENCE [LARGE SCALE GENOMIC DNA]</scope>
    <source>
        <strain evidence="10 11">SCRP324</strain>
    </source>
</reference>
<dbReference type="GO" id="GO:0006508">
    <property type="term" value="P:proteolysis"/>
    <property type="evidence" value="ECO:0007669"/>
    <property type="project" value="InterPro"/>
</dbReference>
<evidence type="ECO:0000256" key="6">
    <source>
        <dbReference type="ARBA" id="ARBA00023157"/>
    </source>
</evidence>
<evidence type="ECO:0000259" key="9">
    <source>
        <dbReference type="PROSITE" id="PS50240"/>
    </source>
</evidence>
<protein>
    <recommendedName>
        <fullName evidence="9">Peptidase S1 domain-containing protein</fullName>
    </recommendedName>
</protein>
<keyword evidence="7" id="KW-0325">Glycoprotein</keyword>
<dbReference type="Pfam" id="PF00089">
    <property type="entry name" value="Trypsin"/>
    <property type="match status" value="1"/>
</dbReference>
<dbReference type="GO" id="GO:0004252">
    <property type="term" value="F:serine-type endopeptidase activity"/>
    <property type="evidence" value="ECO:0007669"/>
    <property type="project" value="InterPro"/>
</dbReference>
<evidence type="ECO:0000256" key="8">
    <source>
        <dbReference type="SAM" id="SignalP"/>
    </source>
</evidence>
<dbReference type="PANTHER" id="PTHR24276">
    <property type="entry name" value="POLYSERASE-RELATED"/>
    <property type="match status" value="1"/>
</dbReference>
<dbReference type="FunFam" id="2.40.10.10:FF:000156">
    <property type="entry name" value="MIP06385p"/>
    <property type="match status" value="1"/>
</dbReference>
<dbReference type="Proteomes" id="UP000435112">
    <property type="component" value="Unassembled WGS sequence"/>
</dbReference>
<evidence type="ECO:0000256" key="7">
    <source>
        <dbReference type="ARBA" id="ARBA00023180"/>
    </source>
</evidence>
<dbReference type="InterPro" id="IPR043504">
    <property type="entry name" value="Peptidase_S1_PA_chymotrypsin"/>
</dbReference>
<feature type="chain" id="PRO_5025583758" description="Peptidase S1 domain-containing protein" evidence="8">
    <location>
        <begin position="23"/>
        <end position="299"/>
    </location>
</feature>
<dbReference type="GO" id="GO:0005576">
    <property type="term" value="C:extracellular region"/>
    <property type="evidence" value="ECO:0007669"/>
    <property type="project" value="UniProtKB-SubCell"/>
</dbReference>
<comment type="similarity">
    <text evidence="2">Belongs to the peptidase S1 family.</text>
</comment>
<dbReference type="PANTHER" id="PTHR24276:SF98">
    <property type="entry name" value="FI18310P1-RELATED"/>
    <property type="match status" value="1"/>
</dbReference>
<dbReference type="InterPro" id="IPR001254">
    <property type="entry name" value="Trypsin_dom"/>
</dbReference>
<evidence type="ECO:0000313" key="11">
    <source>
        <dbReference type="Proteomes" id="UP000435112"/>
    </source>
</evidence>
<dbReference type="AlphaFoldDB" id="A0A6A3K6M3"/>
<comment type="subcellular location">
    <subcellularLocation>
        <location evidence="1">Secreted</location>
    </subcellularLocation>
</comment>
<dbReference type="EMBL" id="QXFU01001457">
    <property type="protein sequence ID" value="KAE9002032.1"/>
    <property type="molecule type" value="Genomic_DNA"/>
</dbReference>
<dbReference type="SMART" id="SM00020">
    <property type="entry name" value="Tryp_SPc"/>
    <property type="match status" value="1"/>
</dbReference>
<keyword evidence="5" id="KW-0843">Virulence</keyword>